<evidence type="ECO:0000313" key="3">
    <source>
        <dbReference type="EMBL" id="MBR7630495.1"/>
    </source>
</evidence>
<dbReference type="InterPro" id="IPR036937">
    <property type="entry name" value="Adhesion_dom_fimbrial_sf"/>
</dbReference>
<dbReference type="InterPro" id="IPR008966">
    <property type="entry name" value="Adhesion_dom_sf"/>
</dbReference>
<protein>
    <submittedName>
        <fullName evidence="3">Type 1 fimbrial protein</fullName>
    </submittedName>
</protein>
<dbReference type="RefSeq" id="WP_212514183.1">
    <property type="nucleotide sequence ID" value="NZ_CAWQDX010000070.1"/>
</dbReference>
<comment type="caution">
    <text evidence="3">The sequence shown here is derived from an EMBL/GenBank/DDBJ whole genome shotgun (WGS) entry which is preliminary data.</text>
</comment>
<name>A0ABS5GTN1_9GAMM</name>
<feature type="chain" id="PRO_5045324148" evidence="1">
    <location>
        <begin position="24"/>
        <end position="181"/>
    </location>
</feature>
<dbReference type="InterPro" id="IPR000259">
    <property type="entry name" value="Adhesion_dom_fimbrial"/>
</dbReference>
<dbReference type="Pfam" id="PF00419">
    <property type="entry name" value="Fimbrial"/>
    <property type="match status" value="1"/>
</dbReference>
<accession>A0ABS5GTN1</accession>
<dbReference type="Gene3D" id="2.60.40.1090">
    <property type="entry name" value="Fimbrial-type adhesion domain"/>
    <property type="match status" value="1"/>
</dbReference>
<feature type="signal peptide" evidence="1">
    <location>
        <begin position="1"/>
        <end position="23"/>
    </location>
</feature>
<reference evidence="3 4" key="1">
    <citation type="submission" date="2021-04" db="EMBL/GenBank/DDBJ databases">
        <title>Draft Genome of Aeromonas popoffii ID682, isolated from a natural water source in Idaho.</title>
        <authorList>
            <person name="Testerman T."/>
            <person name="Graf J."/>
        </authorList>
    </citation>
    <scope>NUCLEOTIDE SEQUENCE [LARGE SCALE GENOMIC DNA]</scope>
    <source>
        <strain evidence="3 4">ID682</strain>
    </source>
</reference>
<dbReference type="SUPFAM" id="SSF49401">
    <property type="entry name" value="Bacterial adhesins"/>
    <property type="match status" value="1"/>
</dbReference>
<evidence type="ECO:0000313" key="4">
    <source>
        <dbReference type="Proteomes" id="UP000675653"/>
    </source>
</evidence>
<sequence length="181" mass="18365">MNANKILVAMGVGSMLLCGSAIAAGTTGSGKVTFNGEIINAPCSVDSNSVDQTVYLGQISTKQLANGGESNEENGKFSIKLLNCELSETDDAIKVTFSGAKDPVDPSLLVIGGQAAGAGIKMIAPGGATVVLGQPTAAYALSPGDNELPFTAVLKGYANQTANPLRAGDFTAVTNFTLSYE</sequence>
<organism evidence="3 4">
    <name type="scientific">Aeromonas popoffii</name>
    <dbReference type="NCBI Taxonomy" id="70856"/>
    <lineage>
        <taxon>Bacteria</taxon>
        <taxon>Pseudomonadati</taxon>
        <taxon>Pseudomonadota</taxon>
        <taxon>Gammaproteobacteria</taxon>
        <taxon>Aeromonadales</taxon>
        <taxon>Aeromonadaceae</taxon>
        <taxon>Aeromonas</taxon>
    </lineage>
</organism>
<evidence type="ECO:0000256" key="1">
    <source>
        <dbReference type="SAM" id="SignalP"/>
    </source>
</evidence>
<keyword evidence="4" id="KW-1185">Reference proteome</keyword>
<proteinExistence type="predicted"/>
<dbReference type="EMBL" id="JAGRZL010000046">
    <property type="protein sequence ID" value="MBR7630495.1"/>
    <property type="molecule type" value="Genomic_DNA"/>
</dbReference>
<gene>
    <name evidence="3" type="ORF">KAT72_16060</name>
</gene>
<dbReference type="PANTHER" id="PTHR33420">
    <property type="entry name" value="FIMBRIAL SUBUNIT ELFA-RELATED"/>
    <property type="match status" value="1"/>
</dbReference>
<feature type="domain" description="Fimbrial-type adhesion" evidence="2">
    <location>
        <begin position="33"/>
        <end position="180"/>
    </location>
</feature>
<keyword evidence="1" id="KW-0732">Signal</keyword>
<dbReference type="InterPro" id="IPR050263">
    <property type="entry name" value="Bact_Fimbrial_Adh_Pro"/>
</dbReference>
<evidence type="ECO:0000259" key="2">
    <source>
        <dbReference type="Pfam" id="PF00419"/>
    </source>
</evidence>
<dbReference type="PANTHER" id="PTHR33420:SF26">
    <property type="entry name" value="FIMBRIAL SUBUNIT"/>
    <property type="match status" value="1"/>
</dbReference>
<dbReference type="Proteomes" id="UP000675653">
    <property type="component" value="Unassembled WGS sequence"/>
</dbReference>